<name>A0A239CGD9_9ACTN</name>
<feature type="region of interest" description="Disordered" evidence="1">
    <location>
        <begin position="209"/>
        <end position="266"/>
    </location>
</feature>
<feature type="region of interest" description="Disordered" evidence="1">
    <location>
        <begin position="296"/>
        <end position="324"/>
    </location>
</feature>
<reference evidence="4" key="1">
    <citation type="submission" date="2017-06" db="EMBL/GenBank/DDBJ databases">
        <authorList>
            <person name="Varghese N."/>
            <person name="Submissions S."/>
        </authorList>
    </citation>
    <scope>NUCLEOTIDE SEQUENCE [LARGE SCALE GENOMIC DNA]</scope>
    <source>
        <strain evidence="4">DSM 44485</strain>
    </source>
</reference>
<feature type="compositionally biased region" description="Low complexity" evidence="1">
    <location>
        <begin position="209"/>
        <end position="234"/>
    </location>
</feature>
<dbReference type="EMBL" id="FZNP01000012">
    <property type="protein sequence ID" value="SNS18942.1"/>
    <property type="molecule type" value="Genomic_DNA"/>
</dbReference>
<evidence type="ECO:0000313" key="4">
    <source>
        <dbReference type="Proteomes" id="UP000198420"/>
    </source>
</evidence>
<keyword evidence="2" id="KW-0472">Membrane</keyword>
<feature type="compositionally biased region" description="Low complexity" evidence="1">
    <location>
        <begin position="306"/>
        <end position="324"/>
    </location>
</feature>
<sequence length="499" mass="50865">MSGPRDAREHGEQAGEAAPLKLPAFGLEAPWWAAESVDAAPPAEQAPAAPEMLSAPVLEAPLVEDALAGQAEDEADVRAPQVPTAPHLASAPPGTLVAGRGVPQVDSRGAVPAEPIVKPPISPDETDPEGFPPVPPAQGGSGGATPRGQDAGALTPETEATVDHPAATDTATDIPASLSAFEKAKEAEDAASLAPVLVPDAILPPGVVPPTGSGPFPHADPAAVGAAAAEQPQVGTPPFHAEGTAPADGPPGRPPQGMPVTGRGGGKGRPVLIGGVAAVILAAVGALFLIGGTGSDGDDGKDGRTPEAPAAAQTTPAVTPSATAAAPVDITSEKTDTADLTFHDVFPTETIRFGDRTYLRDRWSLNRDVTYAARGSMLAALRKDQCRKIVRATYIDPASRLAVTSGIAVMPTKAAAIAVSKAGDPARYEWFRGMAGKRSPDIDQAGGYAAATVRGRYVAYAYVQWANGRKAKPGDPTIKKAAQLFLDYDLRPIVSRSRG</sequence>
<keyword evidence="4" id="KW-1185">Reference proteome</keyword>
<accession>A0A239CGD9</accession>
<evidence type="ECO:0000256" key="1">
    <source>
        <dbReference type="SAM" id="MobiDB-lite"/>
    </source>
</evidence>
<feature type="compositionally biased region" description="Basic and acidic residues" evidence="1">
    <location>
        <begin position="1"/>
        <end position="13"/>
    </location>
</feature>
<feature type="transmembrane region" description="Helical" evidence="2">
    <location>
        <begin position="271"/>
        <end position="291"/>
    </location>
</feature>
<keyword evidence="2" id="KW-1133">Transmembrane helix</keyword>
<dbReference type="Proteomes" id="UP000198420">
    <property type="component" value="Unassembled WGS sequence"/>
</dbReference>
<gene>
    <name evidence="3" type="ORF">SAMN06265355_112184</name>
</gene>
<evidence type="ECO:0000256" key="2">
    <source>
        <dbReference type="SAM" id="Phobius"/>
    </source>
</evidence>
<dbReference type="AlphaFoldDB" id="A0A239CGD9"/>
<keyword evidence="2" id="KW-0812">Transmembrane</keyword>
<protein>
    <submittedName>
        <fullName evidence="3">Uncharacterized protein</fullName>
    </submittedName>
</protein>
<organism evidence="3 4">
    <name type="scientific">Actinomadura mexicana</name>
    <dbReference type="NCBI Taxonomy" id="134959"/>
    <lineage>
        <taxon>Bacteria</taxon>
        <taxon>Bacillati</taxon>
        <taxon>Actinomycetota</taxon>
        <taxon>Actinomycetes</taxon>
        <taxon>Streptosporangiales</taxon>
        <taxon>Thermomonosporaceae</taxon>
        <taxon>Actinomadura</taxon>
    </lineage>
</organism>
<feature type="region of interest" description="Disordered" evidence="1">
    <location>
        <begin position="1"/>
        <end position="22"/>
    </location>
</feature>
<feature type="region of interest" description="Disordered" evidence="1">
    <location>
        <begin position="65"/>
        <end position="153"/>
    </location>
</feature>
<dbReference type="RefSeq" id="WP_089314925.1">
    <property type="nucleotide sequence ID" value="NZ_FZNP01000012.1"/>
</dbReference>
<proteinExistence type="predicted"/>
<dbReference type="OrthoDB" id="3479396at2"/>
<evidence type="ECO:0000313" key="3">
    <source>
        <dbReference type="EMBL" id="SNS18942.1"/>
    </source>
</evidence>
<feature type="compositionally biased region" description="Pro residues" evidence="1">
    <location>
        <begin position="248"/>
        <end position="257"/>
    </location>
</feature>